<dbReference type="RefSeq" id="XP_001588054.1">
    <property type="nucleotide sequence ID" value="XM_001588004.1"/>
</dbReference>
<accession>A0A1D9QG52</accession>
<dbReference type="KEGG" id="ssl:SS1G_11297"/>
<protein>
    <submittedName>
        <fullName evidence="2">Uncharacterized protein</fullName>
    </submittedName>
</protein>
<reference evidence="3" key="1">
    <citation type="journal article" date="2017" name="Genome Biol. Evol.">
        <title>The complete genome sequence of the phytopathogenic fungus Sclerotinia sclerotiorum reveals insights into the genome architecture of broad host range pathogens.</title>
        <authorList>
            <person name="Derbyshire M."/>
            <person name="Denton-Giles M."/>
            <person name="Hegedus D."/>
            <person name="Seifbarghy S."/>
            <person name="Rollins J."/>
            <person name="van Kan J."/>
            <person name="Seidl M.F."/>
            <person name="Faino L."/>
            <person name="Mbengue M."/>
            <person name="Navaud O."/>
            <person name="Raffaele S."/>
            <person name="Hammond-Kosack K."/>
            <person name="Heard S."/>
            <person name="Oliver R."/>
        </authorList>
    </citation>
    <scope>NUCLEOTIDE SEQUENCE [LARGE SCALE GENOMIC DNA]</scope>
    <source>
        <strain evidence="3">ATCC 18683 / 1980 / Ss-1</strain>
    </source>
</reference>
<gene>
    <name evidence="2" type="ORF">sscle_12g086900</name>
</gene>
<dbReference type="VEuPathDB" id="FungiDB:sscle_12g086900"/>
<dbReference type="Proteomes" id="UP000177798">
    <property type="component" value="Chromosome 12"/>
</dbReference>
<evidence type="ECO:0000313" key="3">
    <source>
        <dbReference type="Proteomes" id="UP000177798"/>
    </source>
</evidence>
<name>A0A1D9QG52_SCLS1</name>
<proteinExistence type="predicted"/>
<organism evidence="2 3">
    <name type="scientific">Sclerotinia sclerotiorum (strain ATCC 18683 / 1980 / Ss-1)</name>
    <name type="common">White mold</name>
    <name type="synonym">Whetzelinia sclerotiorum</name>
    <dbReference type="NCBI Taxonomy" id="665079"/>
    <lineage>
        <taxon>Eukaryota</taxon>
        <taxon>Fungi</taxon>
        <taxon>Dikarya</taxon>
        <taxon>Ascomycota</taxon>
        <taxon>Pezizomycotina</taxon>
        <taxon>Leotiomycetes</taxon>
        <taxon>Helotiales</taxon>
        <taxon>Sclerotiniaceae</taxon>
        <taxon>Sclerotinia</taxon>
    </lineage>
</organism>
<evidence type="ECO:0000313" key="2">
    <source>
        <dbReference type="EMBL" id="APA13920.1"/>
    </source>
</evidence>
<sequence length="104" mass="11502">MNNGNDTQPSKKPEDEETLPQLGHTGEIDETLEGVSESLNVDMESLPQPVSDDPPIVDPEIPHELAHLIIHFATADQSELLDIELILILNTLTLLLLHILQKLP</sequence>
<dbReference type="EMBL" id="CP017825">
    <property type="protein sequence ID" value="APA13920.1"/>
    <property type="molecule type" value="Genomic_DNA"/>
</dbReference>
<evidence type="ECO:0000256" key="1">
    <source>
        <dbReference type="SAM" id="MobiDB-lite"/>
    </source>
</evidence>
<feature type="region of interest" description="Disordered" evidence="1">
    <location>
        <begin position="1"/>
        <end position="58"/>
    </location>
</feature>
<dbReference type="AlphaFoldDB" id="A0A1D9QG52"/>